<sequence>MTRSLANVTTASELTHHMPRPDHGQVKQVAWYRPRYLAAGEEGEKRWTGAKAKADPCRLLVPSHLPLLYGIFPSLDARVGISAEDTVSLGRMGSFSRCATKDFREAAEASLFKEPFPLKSGRNNPLLFLGNVLEYSRRFHFVASMQRDARFTTDDKSSSFKWLRNFKAADLNIKRAQRNPTIEQVYNGFCRDGNDRNHHSSPGEWKFGSPSLPLFNTVDSNDCPRAEKNGWIDEREEYCCARQPNDTAHRSTDYVAQSSSRPSSALTRGGGIPPTNNDIPAYNGVAKYCETKARLTFVSLEMTSLSEHYNVRRAACNFYRT</sequence>
<feature type="compositionally biased region" description="Polar residues" evidence="1">
    <location>
        <begin position="1"/>
        <end position="13"/>
    </location>
</feature>
<feature type="region of interest" description="Disordered" evidence="1">
    <location>
        <begin position="250"/>
        <end position="274"/>
    </location>
</feature>
<reference evidence="2 3" key="1">
    <citation type="journal article" date="2014" name="Curr. Biol.">
        <title>The genome of the clonal raider ant Cerapachys biroi.</title>
        <authorList>
            <person name="Oxley P.R."/>
            <person name="Ji L."/>
            <person name="Fetter-Pruneda I."/>
            <person name="McKenzie S.K."/>
            <person name="Li C."/>
            <person name="Hu H."/>
            <person name="Zhang G."/>
            <person name="Kronauer D.J."/>
        </authorList>
    </citation>
    <scope>NUCLEOTIDE SEQUENCE [LARGE SCALE GENOMIC DNA]</scope>
</reference>
<dbReference type="Proteomes" id="UP000053097">
    <property type="component" value="Unassembled WGS sequence"/>
</dbReference>
<dbReference type="AlphaFoldDB" id="A0A026W750"/>
<evidence type="ECO:0000313" key="3">
    <source>
        <dbReference type="Proteomes" id="UP000053097"/>
    </source>
</evidence>
<evidence type="ECO:0000256" key="1">
    <source>
        <dbReference type="SAM" id="MobiDB-lite"/>
    </source>
</evidence>
<proteinExistence type="predicted"/>
<keyword evidence="3" id="KW-1185">Reference proteome</keyword>
<gene>
    <name evidence="2" type="ORF">X777_09570</name>
</gene>
<dbReference type="EMBL" id="KK107372">
    <property type="protein sequence ID" value="EZA51813.1"/>
    <property type="molecule type" value="Genomic_DNA"/>
</dbReference>
<organism evidence="2 3">
    <name type="scientific">Ooceraea biroi</name>
    <name type="common">Clonal raider ant</name>
    <name type="synonym">Cerapachys biroi</name>
    <dbReference type="NCBI Taxonomy" id="2015173"/>
    <lineage>
        <taxon>Eukaryota</taxon>
        <taxon>Metazoa</taxon>
        <taxon>Ecdysozoa</taxon>
        <taxon>Arthropoda</taxon>
        <taxon>Hexapoda</taxon>
        <taxon>Insecta</taxon>
        <taxon>Pterygota</taxon>
        <taxon>Neoptera</taxon>
        <taxon>Endopterygota</taxon>
        <taxon>Hymenoptera</taxon>
        <taxon>Apocrita</taxon>
        <taxon>Aculeata</taxon>
        <taxon>Formicoidea</taxon>
        <taxon>Formicidae</taxon>
        <taxon>Dorylinae</taxon>
        <taxon>Ooceraea</taxon>
    </lineage>
</organism>
<evidence type="ECO:0000313" key="2">
    <source>
        <dbReference type="EMBL" id="EZA51813.1"/>
    </source>
</evidence>
<feature type="compositionally biased region" description="Polar residues" evidence="1">
    <location>
        <begin position="254"/>
        <end position="266"/>
    </location>
</feature>
<feature type="region of interest" description="Disordered" evidence="1">
    <location>
        <begin position="1"/>
        <end position="21"/>
    </location>
</feature>
<protein>
    <submittedName>
        <fullName evidence="2">Uncharacterized protein</fullName>
    </submittedName>
</protein>
<accession>A0A026W750</accession>
<name>A0A026W750_OOCBI</name>